<feature type="chain" id="PRO_5035360023" evidence="5">
    <location>
        <begin position="22"/>
        <end position="137"/>
    </location>
</feature>
<dbReference type="Gene3D" id="2.60.40.3330">
    <property type="match status" value="1"/>
</dbReference>
<sequence length="137" mass="15739">MVGFELSLAFLLLFLVSIAEARDAHINGTLTCQGHDLHDEHKVRLEIWDEDRFSADDKLSEVIAHPNGTYDLWGKDAYEWWSRISIKPCTILYHKCGGACRVIYFQGQVYNPGNYELFKNGLPSKLCEKARYDDPEV</sequence>
<dbReference type="Proteomes" id="UP000582659">
    <property type="component" value="Unassembled WGS sequence"/>
</dbReference>
<evidence type="ECO:0000256" key="5">
    <source>
        <dbReference type="SAM" id="SignalP"/>
    </source>
</evidence>
<feature type="signal peptide" evidence="5">
    <location>
        <begin position="1"/>
        <end position="21"/>
    </location>
</feature>
<accession>A0A1I7SL32</accession>
<evidence type="ECO:0000256" key="3">
    <source>
        <dbReference type="ARBA" id="ARBA00022525"/>
    </source>
</evidence>
<evidence type="ECO:0000313" key="10">
    <source>
        <dbReference type="WBParaSite" id="BXY_1376400.1"/>
    </source>
</evidence>
<reference evidence="10" key="1">
    <citation type="submission" date="2016-11" db="UniProtKB">
        <authorList>
            <consortium name="WormBaseParasite"/>
        </authorList>
    </citation>
    <scope>IDENTIFICATION</scope>
</reference>
<dbReference type="GO" id="GO:0009986">
    <property type="term" value="C:cell surface"/>
    <property type="evidence" value="ECO:0007669"/>
    <property type="project" value="InterPro"/>
</dbReference>
<reference evidence="7" key="2">
    <citation type="submission" date="2020-08" db="EMBL/GenBank/DDBJ databases">
        <authorList>
            <person name="Kikuchi T."/>
        </authorList>
    </citation>
    <scope>NUCLEOTIDE SEQUENCE</scope>
    <source>
        <strain evidence="6">Ka4C1</strain>
    </source>
</reference>
<proteinExistence type="inferred from homology"/>
<evidence type="ECO:0000256" key="4">
    <source>
        <dbReference type="ARBA" id="ARBA00022729"/>
    </source>
</evidence>
<comment type="similarity">
    <text evidence="2">Belongs to the nematode transthyretin-like family.</text>
</comment>
<keyword evidence="3" id="KW-0964">Secreted</keyword>
<dbReference type="EMBL" id="CAJFDI010000006">
    <property type="protein sequence ID" value="CAD5233892.1"/>
    <property type="molecule type" value="Genomic_DNA"/>
</dbReference>
<evidence type="ECO:0000313" key="6">
    <source>
        <dbReference type="EMBL" id="CAD5233892.1"/>
    </source>
</evidence>
<protein>
    <submittedName>
        <fullName evidence="6">(pine wood nematode) hypothetical protein</fullName>
    </submittedName>
</protein>
<evidence type="ECO:0000256" key="2">
    <source>
        <dbReference type="ARBA" id="ARBA00010112"/>
    </source>
</evidence>
<evidence type="ECO:0000313" key="8">
    <source>
        <dbReference type="Proteomes" id="UP000095284"/>
    </source>
</evidence>
<evidence type="ECO:0000256" key="1">
    <source>
        <dbReference type="ARBA" id="ARBA00004613"/>
    </source>
</evidence>
<dbReference type="InterPro" id="IPR001534">
    <property type="entry name" value="Transthyretin-like"/>
</dbReference>
<name>A0A1I7SL32_BURXY</name>
<gene>
    <name evidence="6" type="ORF">BXYJ_LOCUS13983</name>
</gene>
<evidence type="ECO:0000313" key="7">
    <source>
        <dbReference type="EMBL" id="CAG9129351.1"/>
    </source>
</evidence>
<dbReference type="Proteomes" id="UP000095284">
    <property type="component" value="Unplaced"/>
</dbReference>
<dbReference type="InterPro" id="IPR038479">
    <property type="entry name" value="Transthyretin-like_sf"/>
</dbReference>
<dbReference type="GO" id="GO:0005576">
    <property type="term" value="C:extracellular region"/>
    <property type="evidence" value="ECO:0007669"/>
    <property type="project" value="UniProtKB-SubCell"/>
</dbReference>
<dbReference type="OrthoDB" id="5809908at2759"/>
<dbReference type="Pfam" id="PF01060">
    <property type="entry name" value="TTR-52"/>
    <property type="match status" value="1"/>
</dbReference>
<dbReference type="AlphaFoldDB" id="A0A1I7SL32"/>
<dbReference type="EMBL" id="CAJFCV020000006">
    <property type="protein sequence ID" value="CAG9129351.1"/>
    <property type="molecule type" value="Genomic_DNA"/>
</dbReference>
<keyword evidence="9" id="KW-1185">Reference proteome</keyword>
<dbReference type="PANTHER" id="PTHR21700">
    <property type="entry name" value="TRANSTHYRETIN-LIKE FAMILY PROTEIN-RELATED"/>
    <property type="match status" value="1"/>
</dbReference>
<dbReference type="WBParaSite" id="BXY_1376400.1">
    <property type="protein sequence ID" value="BXY_1376400.1"/>
    <property type="gene ID" value="BXY_1376400"/>
</dbReference>
<keyword evidence="4 5" id="KW-0732">Signal</keyword>
<evidence type="ECO:0000313" key="9">
    <source>
        <dbReference type="Proteomes" id="UP000659654"/>
    </source>
</evidence>
<comment type="subcellular location">
    <subcellularLocation>
        <location evidence="1">Secreted</location>
    </subcellularLocation>
</comment>
<dbReference type="Proteomes" id="UP000659654">
    <property type="component" value="Unassembled WGS sequence"/>
</dbReference>
<organism evidence="8 10">
    <name type="scientific">Bursaphelenchus xylophilus</name>
    <name type="common">Pinewood nematode worm</name>
    <name type="synonym">Aphelenchoides xylophilus</name>
    <dbReference type="NCBI Taxonomy" id="6326"/>
    <lineage>
        <taxon>Eukaryota</taxon>
        <taxon>Metazoa</taxon>
        <taxon>Ecdysozoa</taxon>
        <taxon>Nematoda</taxon>
        <taxon>Chromadorea</taxon>
        <taxon>Rhabditida</taxon>
        <taxon>Tylenchina</taxon>
        <taxon>Tylenchomorpha</taxon>
        <taxon>Aphelenchoidea</taxon>
        <taxon>Aphelenchoididae</taxon>
        <taxon>Bursaphelenchus</taxon>
    </lineage>
</organism>